<sequence>MADLIDFPGKRRGSVSAYRLRRFATDGSDRGTVLIRAHDDTEARQQADRLAEGLLAELWFGDRFLDHVAPADHPVAACVSAIGDGP</sequence>
<name>A0ABU7TWF4_9HYPH</name>
<gene>
    <name evidence="1" type="ORF">MOTC310_26485</name>
</gene>
<dbReference type="Proteomes" id="UP001355206">
    <property type="component" value="Unassembled WGS sequence"/>
</dbReference>
<dbReference type="RefSeq" id="WP_331289352.1">
    <property type="nucleotide sequence ID" value="NZ_MLBR01000014.1"/>
</dbReference>
<dbReference type="EMBL" id="MLCA01000014">
    <property type="protein sequence ID" value="MEE7493781.1"/>
    <property type="molecule type" value="Genomic_DNA"/>
</dbReference>
<keyword evidence="2" id="KW-1185">Reference proteome</keyword>
<protein>
    <submittedName>
        <fullName evidence="1">Uncharacterized protein</fullName>
    </submittedName>
</protein>
<organism evidence="1 2">
    <name type="scientific">Methylobacterium oryzae</name>
    <dbReference type="NCBI Taxonomy" id="334852"/>
    <lineage>
        <taxon>Bacteria</taxon>
        <taxon>Pseudomonadati</taxon>
        <taxon>Pseudomonadota</taxon>
        <taxon>Alphaproteobacteria</taxon>
        <taxon>Hyphomicrobiales</taxon>
        <taxon>Methylobacteriaceae</taxon>
        <taxon>Methylobacterium</taxon>
    </lineage>
</organism>
<reference evidence="1 2" key="1">
    <citation type="journal article" date="2012" name="Genet. Mol. Biol.">
        <title>Analysis of 16S rRNA and mxaF genes revealing insights into Methylobacterium niche-specific plant association.</title>
        <authorList>
            <person name="Dourado M.N."/>
            <person name="Andreote F.D."/>
            <person name="Dini-Andreote F."/>
            <person name="Conti R."/>
            <person name="Araujo J.M."/>
            <person name="Araujo W.L."/>
        </authorList>
    </citation>
    <scope>NUCLEOTIDE SEQUENCE [LARGE SCALE GENOMIC DNA]</scope>
    <source>
        <strain evidence="1 2">TC3-10</strain>
    </source>
</reference>
<evidence type="ECO:0000313" key="1">
    <source>
        <dbReference type="EMBL" id="MEE7493781.1"/>
    </source>
</evidence>
<accession>A0ABU7TWF4</accession>
<proteinExistence type="predicted"/>
<evidence type="ECO:0000313" key="2">
    <source>
        <dbReference type="Proteomes" id="UP001355206"/>
    </source>
</evidence>
<comment type="caution">
    <text evidence="1">The sequence shown here is derived from an EMBL/GenBank/DDBJ whole genome shotgun (WGS) entry which is preliminary data.</text>
</comment>